<proteinExistence type="predicted"/>
<dbReference type="FunFam" id="3.40.1010.10:FF:000001">
    <property type="entry name" value="Siroheme synthase"/>
    <property type="match status" value="1"/>
</dbReference>
<evidence type="ECO:0000256" key="4">
    <source>
        <dbReference type="ARBA" id="ARBA00022691"/>
    </source>
</evidence>
<comment type="caution">
    <text evidence="7">The sequence shown here is derived from an EMBL/GenBank/DDBJ whole genome shotgun (WGS) entry which is preliminary data.</text>
</comment>
<dbReference type="GO" id="GO:0032259">
    <property type="term" value="P:methylation"/>
    <property type="evidence" value="ECO:0007669"/>
    <property type="project" value="UniProtKB-KW"/>
</dbReference>
<dbReference type="InterPro" id="IPR014777">
    <property type="entry name" value="4pyrrole_Mease_sub1"/>
</dbReference>
<keyword evidence="2" id="KW-0489">Methyltransferase</keyword>
<dbReference type="GO" id="GO:0004851">
    <property type="term" value="F:uroporphyrin-III C-methyltransferase activity"/>
    <property type="evidence" value="ECO:0007669"/>
    <property type="project" value="UniProtKB-EC"/>
</dbReference>
<accession>A0A0F8ZP35</accession>
<keyword evidence="3" id="KW-0808">Transferase</keyword>
<name>A0A0F8ZP35_9ZZZZ</name>
<dbReference type="NCBIfam" id="NF004790">
    <property type="entry name" value="PRK06136.1"/>
    <property type="match status" value="1"/>
</dbReference>
<organism evidence="7">
    <name type="scientific">marine sediment metagenome</name>
    <dbReference type="NCBI Taxonomy" id="412755"/>
    <lineage>
        <taxon>unclassified sequences</taxon>
        <taxon>metagenomes</taxon>
        <taxon>ecological metagenomes</taxon>
    </lineage>
</organism>
<dbReference type="PANTHER" id="PTHR45790">
    <property type="entry name" value="SIROHEME SYNTHASE-RELATED"/>
    <property type="match status" value="1"/>
</dbReference>
<dbReference type="InterPro" id="IPR014776">
    <property type="entry name" value="4pyrrole_Mease_sub2"/>
</dbReference>
<feature type="non-terminal residue" evidence="7">
    <location>
        <position position="253"/>
    </location>
</feature>
<dbReference type="NCBIfam" id="TIGR01469">
    <property type="entry name" value="cobA_cysG_Cterm"/>
    <property type="match status" value="1"/>
</dbReference>
<dbReference type="Gene3D" id="3.40.1010.10">
    <property type="entry name" value="Cobalt-precorrin-4 Transmethylase, Domain 1"/>
    <property type="match status" value="1"/>
</dbReference>
<dbReference type="SUPFAM" id="SSF53790">
    <property type="entry name" value="Tetrapyrrole methylase"/>
    <property type="match status" value="1"/>
</dbReference>
<dbReference type="AlphaFoldDB" id="A0A0F8ZP35"/>
<evidence type="ECO:0000256" key="3">
    <source>
        <dbReference type="ARBA" id="ARBA00022679"/>
    </source>
</evidence>
<keyword evidence="4" id="KW-0949">S-adenosyl-L-methionine</keyword>
<dbReference type="InterPro" id="IPR003043">
    <property type="entry name" value="Uropor_MeTrfase_CS"/>
</dbReference>
<protein>
    <recommendedName>
        <fullName evidence="1">uroporphyrinogen-III C-methyltransferase</fullName>
        <ecNumber evidence="1">2.1.1.107</ecNumber>
    </recommendedName>
</protein>
<evidence type="ECO:0000256" key="5">
    <source>
        <dbReference type="ARBA" id="ARBA00023244"/>
    </source>
</evidence>
<feature type="domain" description="Tetrapyrrole methylase" evidence="6">
    <location>
        <begin position="9"/>
        <end position="221"/>
    </location>
</feature>
<dbReference type="InterPro" id="IPR035996">
    <property type="entry name" value="4pyrrol_Methylase_sf"/>
</dbReference>
<dbReference type="PANTHER" id="PTHR45790:SF3">
    <property type="entry name" value="S-ADENOSYL-L-METHIONINE-DEPENDENT UROPORPHYRINOGEN III METHYLTRANSFERASE, CHLOROPLASTIC"/>
    <property type="match status" value="1"/>
</dbReference>
<evidence type="ECO:0000313" key="7">
    <source>
        <dbReference type="EMBL" id="KKK87760.1"/>
    </source>
</evidence>
<dbReference type="EC" id="2.1.1.107" evidence="1"/>
<gene>
    <name evidence="7" type="ORF">LCGC14_2750010</name>
</gene>
<evidence type="ECO:0000256" key="1">
    <source>
        <dbReference type="ARBA" id="ARBA00012162"/>
    </source>
</evidence>
<dbReference type="InterPro" id="IPR006366">
    <property type="entry name" value="CobA/CysG_C"/>
</dbReference>
<dbReference type="GO" id="GO:0019354">
    <property type="term" value="P:siroheme biosynthetic process"/>
    <property type="evidence" value="ECO:0007669"/>
    <property type="project" value="InterPro"/>
</dbReference>
<dbReference type="PROSITE" id="PS00840">
    <property type="entry name" value="SUMT_2"/>
    <property type="match status" value="1"/>
</dbReference>
<dbReference type="InterPro" id="IPR050161">
    <property type="entry name" value="Siro_Cobalamin_biosynth"/>
</dbReference>
<dbReference type="CDD" id="cd11642">
    <property type="entry name" value="SUMT"/>
    <property type="match status" value="1"/>
</dbReference>
<evidence type="ECO:0000256" key="2">
    <source>
        <dbReference type="ARBA" id="ARBA00022603"/>
    </source>
</evidence>
<sequence>MKNNKNSGMVYLIGAGPGDAGLFTLKGVECLKKADVVVYDYLVNEELLIYCREGCEKIYVGKKAKDHTLSQPEINSLLCEKAKNGSIVVRLKGGDPFVFGRGGEEALDLAAENIKFEVVPGVTAAVAALAYAGIPITHRRIASTAALITGHEDPSKGTSGINWEMISKGVGTLVFYMGVNNLERIVSSLKKHGRPGDTPAALIRWGTLNRQETLTGTLDNIVKRVRELNFKPPALIVAGEVINLREKLRWFDK</sequence>
<evidence type="ECO:0000259" key="6">
    <source>
        <dbReference type="Pfam" id="PF00590"/>
    </source>
</evidence>
<dbReference type="FunFam" id="3.30.950.10:FF:000001">
    <property type="entry name" value="Siroheme synthase"/>
    <property type="match status" value="1"/>
</dbReference>
<dbReference type="Pfam" id="PF00590">
    <property type="entry name" value="TP_methylase"/>
    <property type="match status" value="1"/>
</dbReference>
<dbReference type="Gene3D" id="3.30.950.10">
    <property type="entry name" value="Methyltransferase, Cobalt-precorrin-4 Transmethylase, Domain 2"/>
    <property type="match status" value="1"/>
</dbReference>
<dbReference type="InterPro" id="IPR000878">
    <property type="entry name" value="4pyrrol_Mease"/>
</dbReference>
<keyword evidence="5" id="KW-0627">Porphyrin biosynthesis</keyword>
<dbReference type="EMBL" id="LAZR01050257">
    <property type="protein sequence ID" value="KKK87760.1"/>
    <property type="molecule type" value="Genomic_DNA"/>
</dbReference>
<reference evidence="7" key="1">
    <citation type="journal article" date="2015" name="Nature">
        <title>Complex archaea that bridge the gap between prokaryotes and eukaryotes.</title>
        <authorList>
            <person name="Spang A."/>
            <person name="Saw J.H."/>
            <person name="Jorgensen S.L."/>
            <person name="Zaremba-Niedzwiedzka K."/>
            <person name="Martijn J."/>
            <person name="Lind A.E."/>
            <person name="van Eijk R."/>
            <person name="Schleper C."/>
            <person name="Guy L."/>
            <person name="Ettema T.J."/>
        </authorList>
    </citation>
    <scope>NUCLEOTIDE SEQUENCE</scope>
</reference>